<keyword evidence="14" id="KW-1185">Reference proteome</keyword>
<organism evidence="13 14">
    <name type="scientific">Shewanella halifaxensis (strain HAW-EB4)</name>
    <dbReference type="NCBI Taxonomy" id="458817"/>
    <lineage>
        <taxon>Bacteria</taxon>
        <taxon>Pseudomonadati</taxon>
        <taxon>Pseudomonadota</taxon>
        <taxon>Gammaproteobacteria</taxon>
        <taxon>Alteromonadales</taxon>
        <taxon>Shewanellaceae</taxon>
        <taxon>Shewanella</taxon>
    </lineage>
</organism>
<evidence type="ECO:0000256" key="4">
    <source>
        <dbReference type="ARBA" id="ARBA00022481"/>
    </source>
</evidence>
<dbReference type="GO" id="GO:0015627">
    <property type="term" value="C:type II protein secretion system complex"/>
    <property type="evidence" value="ECO:0007669"/>
    <property type="project" value="InterPro"/>
</dbReference>
<proteinExistence type="inferred from homology"/>
<dbReference type="STRING" id="458817.Shal_1141"/>
<dbReference type="InterPro" id="IPR022346">
    <property type="entry name" value="T2SS_GspH"/>
</dbReference>
<dbReference type="EMBL" id="CP000931">
    <property type="protein sequence ID" value="ABZ75710.1"/>
    <property type="molecule type" value="Genomic_DNA"/>
</dbReference>
<dbReference type="Pfam" id="PF12019">
    <property type="entry name" value="GspH"/>
    <property type="match status" value="1"/>
</dbReference>
<evidence type="ECO:0000256" key="10">
    <source>
        <dbReference type="ARBA" id="ARBA00030775"/>
    </source>
</evidence>
<keyword evidence="4" id="KW-0488">Methylation</keyword>
<dbReference type="PROSITE" id="PS00409">
    <property type="entry name" value="PROKAR_NTER_METHYL"/>
    <property type="match status" value="1"/>
</dbReference>
<evidence type="ECO:0000256" key="3">
    <source>
        <dbReference type="ARBA" id="ARBA00022475"/>
    </source>
</evidence>
<dbReference type="SUPFAM" id="SSF54523">
    <property type="entry name" value="Pili subunits"/>
    <property type="match status" value="1"/>
</dbReference>
<protein>
    <recommendedName>
        <fullName evidence="2">Type II secretion system protein H</fullName>
    </recommendedName>
    <alternativeName>
        <fullName evidence="10">General secretion pathway protein H</fullName>
    </alternativeName>
</protein>
<evidence type="ECO:0000256" key="11">
    <source>
        <dbReference type="SAM" id="Phobius"/>
    </source>
</evidence>
<evidence type="ECO:0000256" key="2">
    <source>
        <dbReference type="ARBA" id="ARBA00021549"/>
    </source>
</evidence>
<dbReference type="GO" id="GO:0015628">
    <property type="term" value="P:protein secretion by the type II secretion system"/>
    <property type="evidence" value="ECO:0007669"/>
    <property type="project" value="InterPro"/>
</dbReference>
<dbReference type="InterPro" id="IPR012902">
    <property type="entry name" value="N_methyl_site"/>
</dbReference>
<dbReference type="RefSeq" id="WP_012276254.1">
    <property type="nucleotide sequence ID" value="NC_010334.1"/>
</dbReference>
<evidence type="ECO:0000313" key="14">
    <source>
        <dbReference type="Proteomes" id="UP000001317"/>
    </source>
</evidence>
<evidence type="ECO:0000256" key="5">
    <source>
        <dbReference type="ARBA" id="ARBA00022519"/>
    </source>
</evidence>
<dbReference type="InterPro" id="IPR045584">
    <property type="entry name" value="Pilin-like"/>
</dbReference>
<feature type="domain" description="General secretion pathway GspH" evidence="12">
    <location>
        <begin position="44"/>
        <end position="152"/>
    </location>
</feature>
<keyword evidence="3" id="KW-1003">Cell membrane</keyword>
<dbReference type="NCBIfam" id="TIGR02532">
    <property type="entry name" value="IV_pilin_GFxxxE"/>
    <property type="match status" value="1"/>
</dbReference>
<dbReference type="Proteomes" id="UP000001317">
    <property type="component" value="Chromosome"/>
</dbReference>
<evidence type="ECO:0000256" key="8">
    <source>
        <dbReference type="ARBA" id="ARBA00023136"/>
    </source>
</evidence>
<reference evidence="13" key="1">
    <citation type="submission" date="2008-01" db="EMBL/GenBank/DDBJ databases">
        <title>Complete sequence of Shewanella halifaxensis HAW-EB4.</title>
        <authorList>
            <consortium name="US DOE Joint Genome Institute"/>
            <person name="Copeland A."/>
            <person name="Lucas S."/>
            <person name="Lapidus A."/>
            <person name="Glavina del Rio T."/>
            <person name="Dalin E."/>
            <person name="Tice H."/>
            <person name="Bruce D."/>
            <person name="Goodwin L."/>
            <person name="Pitluck S."/>
            <person name="Sims D."/>
            <person name="Brettin T."/>
            <person name="Detter J.C."/>
            <person name="Han C."/>
            <person name="Kuske C.R."/>
            <person name="Schmutz J."/>
            <person name="Larimer F."/>
            <person name="Land M."/>
            <person name="Hauser L."/>
            <person name="Kyrpides N."/>
            <person name="Kim E."/>
            <person name="Zhao J.-S."/>
            <person name="Richardson P."/>
        </authorList>
    </citation>
    <scope>NUCLEOTIDE SEQUENCE [LARGE SCALE GENOMIC DNA]</scope>
    <source>
        <strain evidence="13">HAW-EB4</strain>
    </source>
</reference>
<dbReference type="AlphaFoldDB" id="B0TJB9"/>
<evidence type="ECO:0000256" key="7">
    <source>
        <dbReference type="ARBA" id="ARBA00022989"/>
    </source>
</evidence>
<gene>
    <name evidence="13" type="ordered locus">Shal_1141</name>
</gene>
<evidence type="ECO:0000259" key="12">
    <source>
        <dbReference type="Pfam" id="PF12019"/>
    </source>
</evidence>
<evidence type="ECO:0000313" key="13">
    <source>
        <dbReference type="EMBL" id="ABZ75710.1"/>
    </source>
</evidence>
<comment type="subcellular location">
    <subcellularLocation>
        <location evidence="1">Cell inner membrane</location>
        <topology evidence="1">Single-pass membrane protein</topology>
    </subcellularLocation>
</comment>
<name>B0TJB9_SHEHH</name>
<feature type="transmembrane region" description="Helical" evidence="11">
    <location>
        <begin position="7"/>
        <end position="32"/>
    </location>
</feature>
<keyword evidence="6 11" id="KW-0812">Transmembrane</keyword>
<dbReference type="GO" id="GO:0005886">
    <property type="term" value="C:plasma membrane"/>
    <property type="evidence" value="ECO:0007669"/>
    <property type="project" value="UniProtKB-SubCell"/>
</dbReference>
<accession>B0TJB9</accession>
<keyword evidence="5" id="KW-0997">Cell inner membrane</keyword>
<dbReference type="OrthoDB" id="2313614at2"/>
<comment type="similarity">
    <text evidence="9">Belongs to the GSP H family.</text>
</comment>
<sequence>MLNKKQGFTLVELMITIVVAGILLSIAVPSLVSMYEQTRVNSNVEKIHNILAFARNQAVSYGSRVNVCSLASQTSCGSTTDWQKGIRVYLTDAGGTNKELRAIDGFNTNDKVKGPAALITFSSEGLSSGGDIIYCPNGKATNSKSVKVSASGLVSYGAEGNSC</sequence>
<dbReference type="PANTHER" id="PTHR30093:SF41">
    <property type="entry name" value="TYPE II SECRETION SYSTEM PROTEIN H"/>
    <property type="match status" value="1"/>
</dbReference>
<keyword evidence="8 11" id="KW-0472">Membrane</keyword>
<dbReference type="PANTHER" id="PTHR30093">
    <property type="entry name" value="GENERAL SECRETION PATHWAY PROTEIN G"/>
    <property type="match status" value="1"/>
</dbReference>
<dbReference type="HOGENOM" id="CLU_084761_4_1_6"/>
<evidence type="ECO:0000256" key="1">
    <source>
        <dbReference type="ARBA" id="ARBA00004377"/>
    </source>
</evidence>
<dbReference type="KEGG" id="shl:Shal_1141"/>
<evidence type="ECO:0000256" key="6">
    <source>
        <dbReference type="ARBA" id="ARBA00022692"/>
    </source>
</evidence>
<dbReference type="Gene3D" id="3.55.40.10">
    <property type="entry name" value="minor pseudopilin epsh domain"/>
    <property type="match status" value="1"/>
</dbReference>
<dbReference type="Pfam" id="PF07963">
    <property type="entry name" value="N_methyl"/>
    <property type="match status" value="1"/>
</dbReference>
<dbReference type="eggNOG" id="COG4970">
    <property type="taxonomic scope" value="Bacteria"/>
</dbReference>
<evidence type="ECO:0000256" key="9">
    <source>
        <dbReference type="ARBA" id="ARBA00025772"/>
    </source>
</evidence>
<keyword evidence="7 11" id="KW-1133">Transmembrane helix</keyword>